<keyword evidence="2" id="KW-0732">Signal</keyword>
<keyword evidence="3" id="KW-0560">Oxidoreductase</keyword>
<dbReference type="RefSeq" id="WP_214156025.1">
    <property type="nucleotide sequence ID" value="NZ_JAHBAY010000004.1"/>
</dbReference>
<dbReference type="PANTHER" id="PTHR13887:SF14">
    <property type="entry name" value="DISULFIDE BOND FORMATION PROTEIN D"/>
    <property type="match status" value="1"/>
</dbReference>
<evidence type="ECO:0000256" key="3">
    <source>
        <dbReference type="ARBA" id="ARBA00023002"/>
    </source>
</evidence>
<accession>A0ABS5TJI4</accession>
<evidence type="ECO:0000259" key="7">
    <source>
        <dbReference type="PROSITE" id="PS51352"/>
    </source>
</evidence>
<name>A0ABS5TJI4_9ACTN</name>
<feature type="region of interest" description="Disordered" evidence="6">
    <location>
        <begin position="208"/>
        <end position="233"/>
    </location>
</feature>
<keyword evidence="9" id="KW-1185">Reference proteome</keyword>
<protein>
    <submittedName>
        <fullName evidence="8">Thioredoxin domain-containing protein</fullName>
    </submittedName>
</protein>
<dbReference type="PROSITE" id="PS51352">
    <property type="entry name" value="THIOREDOXIN_2"/>
    <property type="match status" value="1"/>
</dbReference>
<dbReference type="PANTHER" id="PTHR13887">
    <property type="entry name" value="GLUTATHIONE S-TRANSFERASE KAPPA"/>
    <property type="match status" value="1"/>
</dbReference>
<feature type="region of interest" description="Disordered" evidence="6">
    <location>
        <begin position="1"/>
        <end position="24"/>
    </location>
</feature>
<evidence type="ECO:0000256" key="4">
    <source>
        <dbReference type="ARBA" id="ARBA00023157"/>
    </source>
</evidence>
<feature type="compositionally biased region" description="Basic and acidic residues" evidence="6">
    <location>
        <begin position="1"/>
        <end position="10"/>
    </location>
</feature>
<evidence type="ECO:0000313" key="9">
    <source>
        <dbReference type="Proteomes" id="UP001197247"/>
    </source>
</evidence>
<sequence>MSQDVSRDVDPTNPAGPDEGTPALAPFNAVAVRDTDTSRIGLPDNDSATARHVFGNPEAEVCIVEFGDYECPYCAGAAPVLHEVVEASDGRVRLVFQNFPLFETHAFALTAALAAESAEATGGPEVFWKMHHKLFKNQSRLTDADLRLYAGYVGADPERATGEAAQEFAPLVQADYAAGVASGVSGTPTLFIDGAAYQGVVDVPSLRRATSGRRSDGTAGATGMAGTTGGSAGGLRRFFGRG</sequence>
<dbReference type="InterPro" id="IPR013766">
    <property type="entry name" value="Thioredoxin_domain"/>
</dbReference>
<reference evidence="8 9" key="1">
    <citation type="submission" date="2021-05" db="EMBL/GenBank/DDBJ databases">
        <title>Kineosporia and Streptomyces sp. nov. two new marine actinobacteria isolated from Coral.</title>
        <authorList>
            <person name="Buangrab K."/>
            <person name="Sutthacheep M."/>
            <person name="Yeemin T."/>
            <person name="Harunari E."/>
            <person name="Igarashi Y."/>
            <person name="Kanchanasin P."/>
            <person name="Tanasupawat S."/>
            <person name="Phongsopitanun W."/>
        </authorList>
    </citation>
    <scope>NUCLEOTIDE SEQUENCE [LARGE SCALE GENOMIC DNA]</scope>
    <source>
        <strain evidence="8 9">J2-2</strain>
    </source>
</reference>
<dbReference type="SUPFAM" id="SSF52833">
    <property type="entry name" value="Thioredoxin-like"/>
    <property type="match status" value="1"/>
</dbReference>
<dbReference type="Pfam" id="PF13462">
    <property type="entry name" value="Thioredoxin_4"/>
    <property type="match status" value="1"/>
</dbReference>
<evidence type="ECO:0000313" key="8">
    <source>
        <dbReference type="EMBL" id="MBT0769734.1"/>
    </source>
</evidence>
<keyword evidence="5" id="KW-0676">Redox-active center</keyword>
<keyword evidence="4" id="KW-1015">Disulfide bond</keyword>
<comment type="caution">
    <text evidence="8">The sequence shown here is derived from an EMBL/GenBank/DDBJ whole genome shotgun (WGS) entry which is preliminary data.</text>
</comment>
<proteinExistence type="inferred from homology"/>
<gene>
    <name evidence="8" type="ORF">KIH74_12420</name>
</gene>
<dbReference type="InterPro" id="IPR036249">
    <property type="entry name" value="Thioredoxin-like_sf"/>
</dbReference>
<evidence type="ECO:0000256" key="6">
    <source>
        <dbReference type="SAM" id="MobiDB-lite"/>
    </source>
</evidence>
<dbReference type="Gene3D" id="3.40.30.10">
    <property type="entry name" value="Glutaredoxin"/>
    <property type="match status" value="1"/>
</dbReference>
<evidence type="ECO:0000256" key="2">
    <source>
        <dbReference type="ARBA" id="ARBA00022729"/>
    </source>
</evidence>
<evidence type="ECO:0000256" key="1">
    <source>
        <dbReference type="ARBA" id="ARBA00005791"/>
    </source>
</evidence>
<dbReference type="EMBL" id="JAHBAY010000004">
    <property type="protein sequence ID" value="MBT0769734.1"/>
    <property type="molecule type" value="Genomic_DNA"/>
</dbReference>
<organism evidence="8 9">
    <name type="scientific">Kineosporia corallincola</name>
    <dbReference type="NCBI Taxonomy" id="2835133"/>
    <lineage>
        <taxon>Bacteria</taxon>
        <taxon>Bacillati</taxon>
        <taxon>Actinomycetota</taxon>
        <taxon>Actinomycetes</taxon>
        <taxon>Kineosporiales</taxon>
        <taxon>Kineosporiaceae</taxon>
        <taxon>Kineosporia</taxon>
    </lineage>
</organism>
<evidence type="ECO:0000256" key="5">
    <source>
        <dbReference type="ARBA" id="ARBA00023284"/>
    </source>
</evidence>
<comment type="similarity">
    <text evidence="1">Belongs to the thioredoxin family. DsbA subfamily.</text>
</comment>
<dbReference type="InterPro" id="IPR012336">
    <property type="entry name" value="Thioredoxin-like_fold"/>
</dbReference>
<feature type="domain" description="Thioredoxin" evidence="7">
    <location>
        <begin position="21"/>
        <end position="215"/>
    </location>
</feature>
<dbReference type="Proteomes" id="UP001197247">
    <property type="component" value="Unassembled WGS sequence"/>
</dbReference>